<dbReference type="AlphaFoldDB" id="A0A0M3K348"/>
<accession>A0A0M3K348</accession>
<sequence length="268" mass="29514">MFVSRSNDNSLSPTTDTFIQIPNKPSLSIDASARASTSHLTSFLIEENEFRLGPNDDQQCGVCIADMNNSDEHAAKRILEANRRYSQFPIEYEQHSNQSYRQASTSKGFSPIERQKIQQGTNSQGSRPSAIVRNSQSALPEYTHPQKVLKSAFIEAAPSGMLKNSSIDGSIDDRNEGLYSAPPPSSVFSSHKNIVGFASSQTNLLFPESLDYHPDGIPGFSTPTTTLGIAFNSLRVDCELWCSLWSTFPPYESTSTSLVCVIQIAELY</sequence>
<gene>
    <name evidence="1" type="ORF">ASIM_LOCUS14793</name>
</gene>
<dbReference type="EMBL" id="UYRR01031932">
    <property type="protein sequence ID" value="VDK53359.1"/>
    <property type="molecule type" value="Genomic_DNA"/>
</dbReference>
<reference evidence="3" key="1">
    <citation type="submission" date="2017-02" db="UniProtKB">
        <authorList>
            <consortium name="WormBaseParasite"/>
        </authorList>
    </citation>
    <scope>IDENTIFICATION</scope>
</reference>
<keyword evidence="2" id="KW-1185">Reference proteome</keyword>
<organism evidence="3">
    <name type="scientific">Anisakis simplex</name>
    <name type="common">Herring worm</name>
    <dbReference type="NCBI Taxonomy" id="6269"/>
    <lineage>
        <taxon>Eukaryota</taxon>
        <taxon>Metazoa</taxon>
        <taxon>Ecdysozoa</taxon>
        <taxon>Nematoda</taxon>
        <taxon>Chromadorea</taxon>
        <taxon>Rhabditida</taxon>
        <taxon>Spirurina</taxon>
        <taxon>Ascaridomorpha</taxon>
        <taxon>Ascaridoidea</taxon>
        <taxon>Anisakidae</taxon>
        <taxon>Anisakis</taxon>
        <taxon>Anisakis simplex complex</taxon>
    </lineage>
</organism>
<name>A0A0M3K348_ANISI</name>
<reference evidence="1 2" key="2">
    <citation type="submission" date="2018-11" db="EMBL/GenBank/DDBJ databases">
        <authorList>
            <consortium name="Pathogen Informatics"/>
        </authorList>
    </citation>
    <scope>NUCLEOTIDE SEQUENCE [LARGE SCALE GENOMIC DNA]</scope>
</reference>
<evidence type="ECO:0000313" key="1">
    <source>
        <dbReference type="EMBL" id="VDK53359.1"/>
    </source>
</evidence>
<dbReference type="Proteomes" id="UP000267096">
    <property type="component" value="Unassembled WGS sequence"/>
</dbReference>
<dbReference type="WBParaSite" id="ASIM_0001538401-mRNA-1">
    <property type="protein sequence ID" value="ASIM_0001538401-mRNA-1"/>
    <property type="gene ID" value="ASIM_0001538401"/>
</dbReference>
<protein>
    <submittedName>
        <fullName evidence="1 3">Uncharacterized protein</fullName>
    </submittedName>
</protein>
<evidence type="ECO:0000313" key="2">
    <source>
        <dbReference type="Proteomes" id="UP000267096"/>
    </source>
</evidence>
<evidence type="ECO:0000313" key="3">
    <source>
        <dbReference type="WBParaSite" id="ASIM_0001538401-mRNA-1"/>
    </source>
</evidence>
<proteinExistence type="predicted"/>